<reference evidence="5" key="4">
    <citation type="submission" date="2019-03" db="UniProtKB">
        <authorList>
            <consortium name="EnsemblPlants"/>
        </authorList>
    </citation>
    <scope>IDENTIFICATION</scope>
</reference>
<dbReference type="InterPro" id="IPR036291">
    <property type="entry name" value="NAD(P)-bd_dom_sf"/>
</dbReference>
<sequence length="261" mass="28008">FGDKHDDGGQEHPSKRRPQKAARSAGFVSPRARPSPQIQARNQRPPRVLARPVCQPPTTPSPHPCRSRASKQPHHSPAAAPAAPPPPPPNGGRASPARRAPRPRERRRRVPPGLRRRGEPGAESIARGVAASGVLPASAVRTAPHRRPERAAAFASLGATILASNAQVVDDSDVIVISVKPQIVKQVLVELKPLLSEEKLLVSIAAGIKMKDLQVSQSVRIQGLLSFPLLTGDSGYSLHDIISSYIPIEKKPTDAMFLYMG</sequence>
<feature type="compositionally biased region" description="Basic and acidic residues" evidence="3">
    <location>
        <begin position="1"/>
        <end position="13"/>
    </location>
</feature>
<dbReference type="Gramene" id="AET3Gv21114300.1">
    <property type="protein sequence ID" value="AET3Gv21114300.1"/>
    <property type="gene ID" value="AET3Gv21114300"/>
</dbReference>
<reference evidence="5" key="5">
    <citation type="journal article" date="2021" name="G3 (Bethesda)">
        <title>Aegilops tauschii genome assembly Aet v5.0 features greater sequence contiguity and improved annotation.</title>
        <authorList>
            <person name="Wang L."/>
            <person name="Zhu T."/>
            <person name="Rodriguez J.C."/>
            <person name="Deal K.R."/>
            <person name="Dubcovsky J."/>
            <person name="McGuire P.E."/>
            <person name="Lux T."/>
            <person name="Spannagl M."/>
            <person name="Mayer K.F.X."/>
            <person name="Baldrich P."/>
            <person name="Meyers B.C."/>
            <person name="Huo N."/>
            <person name="Gu Y.Q."/>
            <person name="Zhou H."/>
            <person name="Devos K.M."/>
            <person name="Bennetzen J.L."/>
            <person name="Unver T."/>
            <person name="Budak H."/>
            <person name="Gulick P.J."/>
            <person name="Galiba G."/>
            <person name="Kalapos B."/>
            <person name="Nelson D.R."/>
            <person name="Li P."/>
            <person name="You F.M."/>
            <person name="Luo M.C."/>
            <person name="Dvorak J."/>
        </authorList>
    </citation>
    <scope>NUCLEOTIDE SEQUENCE [LARGE SCALE GENOMIC DNA]</scope>
    <source>
        <strain evidence="5">cv. AL8/78</strain>
    </source>
</reference>
<dbReference type="AlphaFoldDB" id="A0A453GMN2"/>
<name>A0A453GMN2_AEGTS</name>
<comment type="similarity">
    <text evidence="1">Belongs to the pyrroline-5-carboxylate reductase family.</text>
</comment>
<dbReference type="PANTHER" id="PTHR11645">
    <property type="entry name" value="PYRROLINE-5-CARBOXYLATE REDUCTASE"/>
    <property type="match status" value="1"/>
</dbReference>
<feature type="compositionally biased region" description="Basic residues" evidence="3">
    <location>
        <begin position="99"/>
        <end position="110"/>
    </location>
</feature>
<dbReference type="GO" id="GO:0004735">
    <property type="term" value="F:pyrroline-5-carboxylate reductase activity"/>
    <property type="evidence" value="ECO:0007669"/>
    <property type="project" value="TreeGrafter"/>
</dbReference>
<reference evidence="6" key="1">
    <citation type="journal article" date="2014" name="Science">
        <title>Ancient hybridizations among the ancestral genomes of bread wheat.</title>
        <authorList>
            <consortium name="International Wheat Genome Sequencing Consortium,"/>
            <person name="Marcussen T."/>
            <person name="Sandve S.R."/>
            <person name="Heier L."/>
            <person name="Spannagl M."/>
            <person name="Pfeifer M."/>
            <person name="Jakobsen K.S."/>
            <person name="Wulff B.B."/>
            <person name="Steuernagel B."/>
            <person name="Mayer K.F."/>
            <person name="Olsen O.A."/>
        </authorList>
    </citation>
    <scope>NUCLEOTIDE SEQUENCE [LARGE SCALE GENOMIC DNA]</scope>
    <source>
        <strain evidence="6">cv. AL8/78</strain>
    </source>
</reference>
<keyword evidence="2" id="KW-0560">Oxidoreductase</keyword>
<dbReference type="Proteomes" id="UP000015105">
    <property type="component" value="Chromosome 3D"/>
</dbReference>
<protein>
    <recommendedName>
        <fullName evidence="4">Pyrroline-5-carboxylate reductase catalytic N-terminal domain-containing protein</fullName>
    </recommendedName>
</protein>
<dbReference type="InterPro" id="IPR028939">
    <property type="entry name" value="P5C_Rdtase_cat_N"/>
</dbReference>
<accession>A0A453GMN2</accession>
<feature type="compositionally biased region" description="Pro residues" evidence="3">
    <location>
        <begin position="54"/>
        <end position="63"/>
    </location>
</feature>
<organism evidence="5 6">
    <name type="scientific">Aegilops tauschii subsp. strangulata</name>
    <name type="common">Goatgrass</name>
    <dbReference type="NCBI Taxonomy" id="200361"/>
    <lineage>
        <taxon>Eukaryota</taxon>
        <taxon>Viridiplantae</taxon>
        <taxon>Streptophyta</taxon>
        <taxon>Embryophyta</taxon>
        <taxon>Tracheophyta</taxon>
        <taxon>Spermatophyta</taxon>
        <taxon>Magnoliopsida</taxon>
        <taxon>Liliopsida</taxon>
        <taxon>Poales</taxon>
        <taxon>Poaceae</taxon>
        <taxon>BOP clade</taxon>
        <taxon>Pooideae</taxon>
        <taxon>Triticodae</taxon>
        <taxon>Triticeae</taxon>
        <taxon>Triticinae</taxon>
        <taxon>Aegilops</taxon>
    </lineage>
</organism>
<evidence type="ECO:0000313" key="5">
    <source>
        <dbReference type="EnsemblPlants" id="AET3Gv21114300.1"/>
    </source>
</evidence>
<proteinExistence type="inferred from homology"/>
<feature type="compositionally biased region" description="Basic residues" evidence="3">
    <location>
        <begin position="65"/>
        <end position="74"/>
    </location>
</feature>
<dbReference type="PANTHER" id="PTHR11645:SF0">
    <property type="entry name" value="PYRROLINE-5-CARBOXYLATE REDUCTASE 3"/>
    <property type="match status" value="1"/>
</dbReference>
<dbReference type="EnsemblPlants" id="AET3Gv21114300.1">
    <property type="protein sequence ID" value="AET3Gv21114300.1"/>
    <property type="gene ID" value="AET3Gv21114300"/>
</dbReference>
<dbReference type="GO" id="GO:0055129">
    <property type="term" value="P:L-proline biosynthetic process"/>
    <property type="evidence" value="ECO:0007669"/>
    <property type="project" value="TreeGrafter"/>
</dbReference>
<evidence type="ECO:0000256" key="1">
    <source>
        <dbReference type="ARBA" id="ARBA00005525"/>
    </source>
</evidence>
<keyword evidence="6" id="KW-1185">Reference proteome</keyword>
<evidence type="ECO:0000256" key="3">
    <source>
        <dbReference type="SAM" id="MobiDB-lite"/>
    </source>
</evidence>
<evidence type="ECO:0000256" key="2">
    <source>
        <dbReference type="ARBA" id="ARBA00023002"/>
    </source>
</evidence>
<feature type="domain" description="Pyrroline-5-carboxylate reductase catalytic N-terminal" evidence="4">
    <location>
        <begin position="122"/>
        <end position="207"/>
    </location>
</feature>
<dbReference type="Pfam" id="PF03807">
    <property type="entry name" value="F420_oxidored"/>
    <property type="match status" value="1"/>
</dbReference>
<reference evidence="5" key="3">
    <citation type="journal article" date="2017" name="Nature">
        <title>Genome sequence of the progenitor of the wheat D genome Aegilops tauschii.</title>
        <authorList>
            <person name="Luo M.C."/>
            <person name="Gu Y.Q."/>
            <person name="Puiu D."/>
            <person name="Wang H."/>
            <person name="Twardziok S.O."/>
            <person name="Deal K.R."/>
            <person name="Huo N."/>
            <person name="Zhu T."/>
            <person name="Wang L."/>
            <person name="Wang Y."/>
            <person name="McGuire P.E."/>
            <person name="Liu S."/>
            <person name="Long H."/>
            <person name="Ramasamy R.K."/>
            <person name="Rodriguez J.C."/>
            <person name="Van S.L."/>
            <person name="Yuan L."/>
            <person name="Wang Z."/>
            <person name="Xia Z."/>
            <person name="Xiao L."/>
            <person name="Anderson O.D."/>
            <person name="Ouyang S."/>
            <person name="Liang Y."/>
            <person name="Zimin A.V."/>
            <person name="Pertea G."/>
            <person name="Qi P."/>
            <person name="Bennetzen J.L."/>
            <person name="Dai X."/>
            <person name="Dawson M.W."/>
            <person name="Muller H.G."/>
            <person name="Kugler K."/>
            <person name="Rivarola-Duarte L."/>
            <person name="Spannagl M."/>
            <person name="Mayer K.F.X."/>
            <person name="Lu F.H."/>
            <person name="Bevan M.W."/>
            <person name="Leroy P."/>
            <person name="Li P."/>
            <person name="You F.M."/>
            <person name="Sun Q."/>
            <person name="Liu Z."/>
            <person name="Lyons E."/>
            <person name="Wicker T."/>
            <person name="Salzberg S.L."/>
            <person name="Devos K.M."/>
            <person name="Dvorak J."/>
        </authorList>
    </citation>
    <scope>NUCLEOTIDE SEQUENCE [LARGE SCALE GENOMIC DNA]</scope>
    <source>
        <strain evidence="5">cv. AL8/78</strain>
    </source>
</reference>
<evidence type="ECO:0000259" key="4">
    <source>
        <dbReference type="Pfam" id="PF03807"/>
    </source>
</evidence>
<evidence type="ECO:0000313" key="6">
    <source>
        <dbReference type="Proteomes" id="UP000015105"/>
    </source>
</evidence>
<reference evidence="6" key="2">
    <citation type="journal article" date="2017" name="Nat. Plants">
        <title>The Aegilops tauschii genome reveals multiple impacts of transposons.</title>
        <authorList>
            <person name="Zhao G."/>
            <person name="Zou C."/>
            <person name="Li K."/>
            <person name="Wang K."/>
            <person name="Li T."/>
            <person name="Gao L."/>
            <person name="Zhang X."/>
            <person name="Wang H."/>
            <person name="Yang Z."/>
            <person name="Liu X."/>
            <person name="Jiang W."/>
            <person name="Mao L."/>
            <person name="Kong X."/>
            <person name="Jiao Y."/>
            <person name="Jia J."/>
        </authorList>
    </citation>
    <scope>NUCLEOTIDE SEQUENCE [LARGE SCALE GENOMIC DNA]</scope>
    <source>
        <strain evidence="6">cv. AL8/78</strain>
    </source>
</reference>
<dbReference type="Gene3D" id="3.40.50.720">
    <property type="entry name" value="NAD(P)-binding Rossmann-like Domain"/>
    <property type="match status" value="1"/>
</dbReference>
<feature type="region of interest" description="Disordered" evidence="3">
    <location>
        <begin position="1"/>
        <end position="127"/>
    </location>
</feature>
<dbReference type="SUPFAM" id="SSF51735">
    <property type="entry name" value="NAD(P)-binding Rossmann-fold domains"/>
    <property type="match status" value="1"/>
</dbReference>